<dbReference type="Gene3D" id="3.40.50.300">
    <property type="entry name" value="P-loop containing nucleotide triphosphate hydrolases"/>
    <property type="match status" value="1"/>
</dbReference>
<proteinExistence type="predicted"/>
<gene>
    <name evidence="2" type="ORF">GN277_19665</name>
</gene>
<dbReference type="EMBL" id="WUQX01000001">
    <property type="protein sequence ID" value="MXP77501.1"/>
    <property type="molecule type" value="Genomic_DNA"/>
</dbReference>
<evidence type="ECO:0000256" key="1">
    <source>
        <dbReference type="SAM" id="MobiDB-lite"/>
    </source>
</evidence>
<evidence type="ECO:0000313" key="2">
    <source>
        <dbReference type="EMBL" id="MXP77501.1"/>
    </source>
</evidence>
<comment type="caution">
    <text evidence="2">The sequence shown here is derived from an EMBL/GenBank/DDBJ whole genome shotgun (WGS) entry which is preliminary data.</text>
</comment>
<feature type="region of interest" description="Disordered" evidence="1">
    <location>
        <begin position="335"/>
        <end position="357"/>
    </location>
</feature>
<organism evidence="2 3">
    <name type="scientific">Sporofaciens musculi</name>
    <dbReference type="NCBI Taxonomy" id="2681861"/>
    <lineage>
        <taxon>Bacteria</taxon>
        <taxon>Bacillati</taxon>
        <taxon>Bacillota</taxon>
        <taxon>Clostridia</taxon>
        <taxon>Lachnospirales</taxon>
        <taxon>Lachnospiraceae</taxon>
        <taxon>Sporofaciens</taxon>
    </lineage>
</organism>
<name>A0A7X3SKL6_9FIRM</name>
<sequence>MKEIKTLSVIDGKSLLGLDVEPPKFIIAGLMPVGLHILSGSAKIGKSWLSLWLCQQVSTGGKVWEFETRKCGTLYLALEDTIDRLHFRLSHITDDGSEQSYFATEADNLSGSLIPQLETFMAAYPDTGLVVVDTLQRVRGAVNDKNAYANDYDEIGRIKSFADRFKIAVLLIHHVRKMPDSDPFNMVSGSVGIIGAVDSMYVLEKDKRTANKATLHVTGRDIEDMQLLLEFDRDMTVWRFVSYLSGEPAADTLTPVLVKFLSSKKTFSGTATELLDSLKGIDSSVSCSPNSLTRLLKEHALILEKQHHICMGFTRTKSARLVSLSMGDDDDKNIYRGAEGIPSSTAGDDTLKTGVHR</sequence>
<evidence type="ECO:0000313" key="3">
    <source>
        <dbReference type="Proteomes" id="UP000460412"/>
    </source>
</evidence>
<dbReference type="AlphaFoldDB" id="A0A7X3SKL6"/>
<dbReference type="Proteomes" id="UP000460412">
    <property type="component" value="Unassembled WGS sequence"/>
</dbReference>
<dbReference type="SUPFAM" id="SSF52540">
    <property type="entry name" value="P-loop containing nucleoside triphosphate hydrolases"/>
    <property type="match status" value="1"/>
</dbReference>
<dbReference type="Pfam" id="PF13481">
    <property type="entry name" value="AAA_25"/>
    <property type="match status" value="1"/>
</dbReference>
<keyword evidence="3" id="KW-1185">Reference proteome</keyword>
<reference evidence="2 3" key="1">
    <citation type="submission" date="2019-12" db="EMBL/GenBank/DDBJ databases">
        <title>Sporaefaciens musculi gen. nov., sp. nov., a novel bacterium isolated from the caecum of an obese mouse.</title>
        <authorList>
            <person name="Rasmussen T.S."/>
            <person name="Streidl T."/>
            <person name="Hitch T.C.A."/>
            <person name="Wortmann E."/>
            <person name="Deptula P."/>
            <person name="Hansen M."/>
            <person name="Nielsen D.S."/>
            <person name="Clavel T."/>
            <person name="Vogensen F.K."/>
        </authorList>
    </citation>
    <scope>NUCLEOTIDE SEQUENCE [LARGE SCALE GENOMIC DNA]</scope>
    <source>
        <strain evidence="2 3">WCA-9-b2</strain>
    </source>
</reference>
<accession>A0A7X3SKL6</accession>
<dbReference type="InterPro" id="IPR027417">
    <property type="entry name" value="P-loop_NTPase"/>
</dbReference>
<dbReference type="RefSeq" id="WP_159752883.1">
    <property type="nucleotide sequence ID" value="NZ_WUQX01000001.1"/>
</dbReference>
<protein>
    <submittedName>
        <fullName evidence="2">AAA family ATPase</fullName>
    </submittedName>
</protein>